<evidence type="ECO:0000313" key="8">
    <source>
        <dbReference type="Proteomes" id="UP000034894"/>
    </source>
</evidence>
<protein>
    <recommendedName>
        <fullName evidence="4 5">Small ribosomal subunit protein uS8</fullName>
    </recommendedName>
</protein>
<name>A0A0G1DEH0_9BACT</name>
<dbReference type="STRING" id="1618443.UV73_C0012G0052"/>
<evidence type="ECO:0000256" key="5">
    <source>
        <dbReference type="HAMAP-Rule" id="MF_01302"/>
    </source>
</evidence>
<dbReference type="EMBL" id="LCFP01000012">
    <property type="protein sequence ID" value="KKS96024.1"/>
    <property type="molecule type" value="Genomic_DNA"/>
</dbReference>
<dbReference type="Gene3D" id="3.30.1370.30">
    <property type="match status" value="1"/>
</dbReference>
<evidence type="ECO:0000256" key="3">
    <source>
        <dbReference type="ARBA" id="ARBA00023274"/>
    </source>
</evidence>
<keyword evidence="5" id="KW-0699">rRNA-binding</keyword>
<dbReference type="GO" id="GO:0006412">
    <property type="term" value="P:translation"/>
    <property type="evidence" value="ECO:0007669"/>
    <property type="project" value="UniProtKB-UniRule"/>
</dbReference>
<keyword evidence="2 5" id="KW-0689">Ribosomal protein</keyword>
<dbReference type="InterPro" id="IPR047863">
    <property type="entry name" value="Ribosomal_uS8_CS"/>
</dbReference>
<dbReference type="PROSITE" id="PS00053">
    <property type="entry name" value="RIBOSOMAL_S8"/>
    <property type="match status" value="1"/>
</dbReference>
<comment type="caution">
    <text evidence="7">The sequence shown here is derived from an EMBL/GenBank/DDBJ whole genome shotgun (WGS) entry which is preliminary data.</text>
</comment>
<evidence type="ECO:0000256" key="6">
    <source>
        <dbReference type="RuleBase" id="RU003660"/>
    </source>
</evidence>
<accession>A0A0G1DEH0</accession>
<dbReference type="HAMAP" id="MF_01302_B">
    <property type="entry name" value="Ribosomal_uS8_B"/>
    <property type="match status" value="1"/>
</dbReference>
<dbReference type="GO" id="GO:0003735">
    <property type="term" value="F:structural constituent of ribosome"/>
    <property type="evidence" value="ECO:0007669"/>
    <property type="project" value="InterPro"/>
</dbReference>
<dbReference type="FunFam" id="3.30.1490.10:FF:000001">
    <property type="entry name" value="30S ribosomal protein S8"/>
    <property type="match status" value="1"/>
</dbReference>
<evidence type="ECO:0000256" key="2">
    <source>
        <dbReference type="ARBA" id="ARBA00022980"/>
    </source>
</evidence>
<proteinExistence type="inferred from homology"/>
<comment type="subunit">
    <text evidence="5">Part of the 30S ribosomal subunit. Contacts proteins S5 and S12.</text>
</comment>
<dbReference type="GO" id="GO:0005737">
    <property type="term" value="C:cytoplasm"/>
    <property type="evidence" value="ECO:0007669"/>
    <property type="project" value="UniProtKB-ARBA"/>
</dbReference>
<organism evidence="7 8">
    <name type="scientific">Candidatus Gottesmanbacteria bacterium GW2011_GWA2_43_14</name>
    <dbReference type="NCBI Taxonomy" id="1618443"/>
    <lineage>
        <taxon>Bacteria</taxon>
        <taxon>Candidatus Gottesmaniibacteriota</taxon>
    </lineage>
</organism>
<dbReference type="NCBIfam" id="NF001109">
    <property type="entry name" value="PRK00136.1"/>
    <property type="match status" value="1"/>
</dbReference>
<dbReference type="GO" id="GO:0005840">
    <property type="term" value="C:ribosome"/>
    <property type="evidence" value="ECO:0007669"/>
    <property type="project" value="UniProtKB-KW"/>
</dbReference>
<dbReference type="AlphaFoldDB" id="A0A0G1DEH0"/>
<dbReference type="InterPro" id="IPR000630">
    <property type="entry name" value="Ribosomal_uS8"/>
</dbReference>
<dbReference type="Gene3D" id="3.30.1490.10">
    <property type="match status" value="1"/>
</dbReference>
<dbReference type="GO" id="GO:0019843">
    <property type="term" value="F:rRNA binding"/>
    <property type="evidence" value="ECO:0007669"/>
    <property type="project" value="UniProtKB-UniRule"/>
</dbReference>
<sequence length="130" mass="14840">MTHDPISDFFARIKNAYMARRDETEAPYSKMILSLAEILKNQGYLGKVEIQEEKHHKKLLMSLLYQDKEPKLTDVVMVSRPGKRVYVKRNELPKVLSGFGMAIISTPEGLMTDKSARKKGIGGELICKLW</sequence>
<evidence type="ECO:0000256" key="1">
    <source>
        <dbReference type="ARBA" id="ARBA00006471"/>
    </source>
</evidence>
<reference evidence="7 8" key="1">
    <citation type="journal article" date="2015" name="Nature">
        <title>rRNA introns, odd ribosomes, and small enigmatic genomes across a large radiation of phyla.</title>
        <authorList>
            <person name="Brown C.T."/>
            <person name="Hug L.A."/>
            <person name="Thomas B.C."/>
            <person name="Sharon I."/>
            <person name="Castelle C.J."/>
            <person name="Singh A."/>
            <person name="Wilkins M.J."/>
            <person name="Williams K.H."/>
            <person name="Banfield J.F."/>
        </authorList>
    </citation>
    <scope>NUCLEOTIDE SEQUENCE [LARGE SCALE GENOMIC DNA]</scope>
</reference>
<dbReference type="GO" id="GO:1990904">
    <property type="term" value="C:ribonucleoprotein complex"/>
    <property type="evidence" value="ECO:0007669"/>
    <property type="project" value="UniProtKB-KW"/>
</dbReference>
<dbReference type="PANTHER" id="PTHR11758">
    <property type="entry name" value="40S RIBOSOMAL PROTEIN S15A"/>
    <property type="match status" value="1"/>
</dbReference>
<dbReference type="InterPro" id="IPR035987">
    <property type="entry name" value="Ribosomal_uS8_sf"/>
</dbReference>
<keyword evidence="5" id="KW-0694">RNA-binding</keyword>
<dbReference type="Proteomes" id="UP000034894">
    <property type="component" value="Unassembled WGS sequence"/>
</dbReference>
<comment type="similarity">
    <text evidence="1 5 6">Belongs to the universal ribosomal protein uS8 family.</text>
</comment>
<keyword evidence="3 5" id="KW-0687">Ribonucleoprotein</keyword>
<gene>
    <name evidence="5" type="primary">rpsH</name>
    <name evidence="7" type="ORF">UV73_C0012G0052</name>
</gene>
<dbReference type="Pfam" id="PF00410">
    <property type="entry name" value="Ribosomal_S8"/>
    <property type="match status" value="1"/>
</dbReference>
<comment type="function">
    <text evidence="5">One of the primary rRNA binding proteins, it binds directly to 16S rRNA central domain where it helps coordinate assembly of the platform of the 30S subunit.</text>
</comment>
<evidence type="ECO:0000256" key="4">
    <source>
        <dbReference type="ARBA" id="ARBA00035258"/>
    </source>
</evidence>
<evidence type="ECO:0000313" key="7">
    <source>
        <dbReference type="EMBL" id="KKS96024.1"/>
    </source>
</evidence>
<dbReference type="SUPFAM" id="SSF56047">
    <property type="entry name" value="Ribosomal protein S8"/>
    <property type="match status" value="1"/>
</dbReference>